<evidence type="ECO:0000256" key="6">
    <source>
        <dbReference type="PROSITE-ProRule" id="PRU10007"/>
    </source>
</evidence>
<evidence type="ECO:0000256" key="5">
    <source>
        <dbReference type="ARBA" id="ARBA00049194"/>
    </source>
</evidence>
<dbReference type="RefSeq" id="XP_062639959.1">
    <property type="nucleotide sequence ID" value="XM_062779587.1"/>
</dbReference>
<dbReference type="FunFam" id="3.40.605.10:FF:000012">
    <property type="entry name" value="NAD-dependent succinate-semialdehyde dehydrogenase"/>
    <property type="match status" value="1"/>
</dbReference>
<dbReference type="CDD" id="cd07102">
    <property type="entry name" value="ALDH_EDX86601"/>
    <property type="match status" value="1"/>
</dbReference>
<dbReference type="PROSITE" id="PS00687">
    <property type="entry name" value="ALDEHYDE_DEHYDR_GLU"/>
    <property type="match status" value="1"/>
</dbReference>
<protein>
    <recommendedName>
        <fullName evidence="4">aldehyde dehydrogenase (NAD(+))</fullName>
        <ecNumber evidence="4">1.2.1.3</ecNumber>
    </recommendedName>
</protein>
<dbReference type="SUPFAM" id="SSF53720">
    <property type="entry name" value="ALDH-like"/>
    <property type="match status" value="1"/>
</dbReference>
<dbReference type="AlphaFoldDB" id="A0AAN6ZQI4"/>
<evidence type="ECO:0000256" key="7">
    <source>
        <dbReference type="RuleBase" id="RU003345"/>
    </source>
</evidence>
<evidence type="ECO:0000259" key="8">
    <source>
        <dbReference type="Pfam" id="PF00171"/>
    </source>
</evidence>
<sequence length="467" mass="51213">MSVETITTISPTTDEPILTRAGISSQDLERLPEVATAAFNSWRKTTLKERQDIVKKALKIISDKQDELANELTVQMGRPIAYTAKEVATAVKRAEYLLKISEETLQDTPGEEEKGFKRFIRKVPVGPVLIIFAWNYPYLILVNSLIPALLSGNSVILKPSPQTPTIVEQVSKAFTEAGLPDGVIQYFHAGSPTIIESIVRNPKIALVAFTGSVAGGLAVQGAASDRIVNVGLELGGKDPAYVRGDVDIAWAAEEIVDGAVFNSGQSCCSIERVYVDEKIHDEFVTAVQEVLKGYKLGDPLDKTTHLGPVISKRSKETIEAHIKDALDRGAVNATPENETFSKLPEKGNFVVPTLLTNVTHEMRVIKEETFGPVIPVVKVKGDEEAVKLMNDSEFGLTASIWTKDTDRGYELCEDVEAGTVFVNRCDFPSPDLAWTGWKNSGKGVTLSKFGFDQFVKLKSYHLKDYPK</sequence>
<dbReference type="PANTHER" id="PTHR11699">
    <property type="entry name" value="ALDEHYDE DEHYDROGENASE-RELATED"/>
    <property type="match status" value="1"/>
</dbReference>
<dbReference type="InterPro" id="IPR015590">
    <property type="entry name" value="Aldehyde_DH_dom"/>
</dbReference>
<dbReference type="FunFam" id="3.40.309.10:FF:000009">
    <property type="entry name" value="Aldehyde dehydrogenase A"/>
    <property type="match status" value="1"/>
</dbReference>
<evidence type="ECO:0000256" key="1">
    <source>
        <dbReference type="ARBA" id="ARBA00009986"/>
    </source>
</evidence>
<gene>
    <name evidence="9" type="ORF">C8A04DRAFT_25504</name>
</gene>
<evidence type="ECO:0000313" key="9">
    <source>
        <dbReference type="EMBL" id="KAK4146588.1"/>
    </source>
</evidence>
<dbReference type="EC" id="1.2.1.3" evidence="4"/>
<dbReference type="InterPro" id="IPR016163">
    <property type="entry name" value="Ald_DH_C"/>
</dbReference>
<dbReference type="Gene3D" id="3.40.309.10">
    <property type="entry name" value="Aldehyde Dehydrogenase, Chain A, domain 2"/>
    <property type="match status" value="1"/>
</dbReference>
<evidence type="ECO:0000256" key="4">
    <source>
        <dbReference type="ARBA" id="ARBA00024226"/>
    </source>
</evidence>
<reference evidence="9" key="1">
    <citation type="journal article" date="2023" name="Mol. Phylogenet. Evol.">
        <title>Genome-scale phylogeny and comparative genomics of the fungal order Sordariales.</title>
        <authorList>
            <person name="Hensen N."/>
            <person name="Bonometti L."/>
            <person name="Westerberg I."/>
            <person name="Brannstrom I.O."/>
            <person name="Guillou S."/>
            <person name="Cros-Aarteil S."/>
            <person name="Calhoun S."/>
            <person name="Haridas S."/>
            <person name="Kuo A."/>
            <person name="Mondo S."/>
            <person name="Pangilinan J."/>
            <person name="Riley R."/>
            <person name="LaButti K."/>
            <person name="Andreopoulos B."/>
            <person name="Lipzen A."/>
            <person name="Chen C."/>
            <person name="Yan M."/>
            <person name="Daum C."/>
            <person name="Ng V."/>
            <person name="Clum A."/>
            <person name="Steindorff A."/>
            <person name="Ohm R.A."/>
            <person name="Martin F."/>
            <person name="Silar P."/>
            <person name="Natvig D.O."/>
            <person name="Lalanne C."/>
            <person name="Gautier V."/>
            <person name="Ament-Velasquez S.L."/>
            <person name="Kruys A."/>
            <person name="Hutchinson M.I."/>
            <person name="Powell A.J."/>
            <person name="Barry K."/>
            <person name="Miller A.N."/>
            <person name="Grigoriev I.V."/>
            <person name="Debuchy R."/>
            <person name="Gladieux P."/>
            <person name="Hiltunen Thoren M."/>
            <person name="Johannesson H."/>
        </authorList>
    </citation>
    <scope>NUCLEOTIDE SEQUENCE</scope>
    <source>
        <strain evidence="9">CBS 141.50</strain>
    </source>
</reference>
<dbReference type="Proteomes" id="UP001302676">
    <property type="component" value="Unassembled WGS sequence"/>
</dbReference>
<dbReference type="InterPro" id="IPR029510">
    <property type="entry name" value="Ald_DH_CS_GLU"/>
</dbReference>
<comment type="catalytic activity">
    <reaction evidence="5">
        <text>an aldehyde + NAD(+) + H2O = a carboxylate + NADH + 2 H(+)</text>
        <dbReference type="Rhea" id="RHEA:16185"/>
        <dbReference type="ChEBI" id="CHEBI:15377"/>
        <dbReference type="ChEBI" id="CHEBI:15378"/>
        <dbReference type="ChEBI" id="CHEBI:17478"/>
        <dbReference type="ChEBI" id="CHEBI:29067"/>
        <dbReference type="ChEBI" id="CHEBI:57540"/>
        <dbReference type="ChEBI" id="CHEBI:57945"/>
        <dbReference type="EC" id="1.2.1.3"/>
    </reaction>
</comment>
<proteinExistence type="inferred from homology"/>
<dbReference type="InterPro" id="IPR016161">
    <property type="entry name" value="Ald_DH/histidinol_DH"/>
</dbReference>
<dbReference type="Gene3D" id="3.40.605.10">
    <property type="entry name" value="Aldehyde Dehydrogenase, Chain A, domain 1"/>
    <property type="match status" value="1"/>
</dbReference>
<dbReference type="GO" id="GO:0004029">
    <property type="term" value="F:aldehyde dehydrogenase (NAD+) activity"/>
    <property type="evidence" value="ECO:0007669"/>
    <property type="project" value="UniProtKB-EC"/>
</dbReference>
<dbReference type="Pfam" id="PF00171">
    <property type="entry name" value="Aldedh"/>
    <property type="match status" value="1"/>
</dbReference>
<evidence type="ECO:0000256" key="2">
    <source>
        <dbReference type="ARBA" id="ARBA00022857"/>
    </source>
</evidence>
<keyword evidence="3 7" id="KW-0560">Oxidoreductase</keyword>
<name>A0AAN6ZQI4_9PEZI</name>
<accession>A0AAN6ZQI4</accession>
<reference evidence="9" key="2">
    <citation type="submission" date="2023-05" db="EMBL/GenBank/DDBJ databases">
        <authorList>
            <consortium name="Lawrence Berkeley National Laboratory"/>
            <person name="Steindorff A."/>
            <person name="Hensen N."/>
            <person name="Bonometti L."/>
            <person name="Westerberg I."/>
            <person name="Brannstrom I.O."/>
            <person name="Guillou S."/>
            <person name="Cros-Aarteil S."/>
            <person name="Calhoun S."/>
            <person name="Haridas S."/>
            <person name="Kuo A."/>
            <person name="Mondo S."/>
            <person name="Pangilinan J."/>
            <person name="Riley R."/>
            <person name="Labutti K."/>
            <person name="Andreopoulos B."/>
            <person name="Lipzen A."/>
            <person name="Chen C."/>
            <person name="Yanf M."/>
            <person name="Daum C."/>
            <person name="Ng V."/>
            <person name="Clum A."/>
            <person name="Ohm R."/>
            <person name="Martin F."/>
            <person name="Silar P."/>
            <person name="Natvig D."/>
            <person name="Lalanne C."/>
            <person name="Gautier V."/>
            <person name="Ament-Velasquez S.L."/>
            <person name="Kruys A."/>
            <person name="Hutchinson M.I."/>
            <person name="Powell A.J."/>
            <person name="Barry K."/>
            <person name="Miller A.N."/>
            <person name="Grigoriev I.V."/>
            <person name="Debuchy R."/>
            <person name="Gladieux P."/>
            <person name="Thoren M.H."/>
            <person name="Johannesson H."/>
        </authorList>
    </citation>
    <scope>NUCLEOTIDE SEQUENCE</scope>
    <source>
        <strain evidence="9">CBS 141.50</strain>
    </source>
</reference>
<organism evidence="9 10">
    <name type="scientific">Dichotomopilus funicola</name>
    <dbReference type="NCBI Taxonomy" id="1934379"/>
    <lineage>
        <taxon>Eukaryota</taxon>
        <taxon>Fungi</taxon>
        <taxon>Dikarya</taxon>
        <taxon>Ascomycota</taxon>
        <taxon>Pezizomycotina</taxon>
        <taxon>Sordariomycetes</taxon>
        <taxon>Sordariomycetidae</taxon>
        <taxon>Sordariales</taxon>
        <taxon>Chaetomiaceae</taxon>
        <taxon>Dichotomopilus</taxon>
    </lineage>
</organism>
<comment type="caution">
    <text evidence="9">The sequence shown here is derived from an EMBL/GenBank/DDBJ whole genome shotgun (WGS) entry which is preliminary data.</text>
</comment>
<comment type="similarity">
    <text evidence="1 7">Belongs to the aldehyde dehydrogenase family.</text>
</comment>
<keyword evidence="10" id="KW-1185">Reference proteome</keyword>
<feature type="active site" evidence="6">
    <location>
        <position position="233"/>
    </location>
</feature>
<feature type="domain" description="Aldehyde dehydrogenase" evidence="8">
    <location>
        <begin position="4"/>
        <end position="459"/>
    </location>
</feature>
<evidence type="ECO:0000256" key="3">
    <source>
        <dbReference type="ARBA" id="ARBA00023002"/>
    </source>
</evidence>
<evidence type="ECO:0000313" key="10">
    <source>
        <dbReference type="Proteomes" id="UP001302676"/>
    </source>
</evidence>
<dbReference type="InterPro" id="IPR016162">
    <property type="entry name" value="Ald_DH_N"/>
</dbReference>
<dbReference type="EMBL" id="MU853560">
    <property type="protein sequence ID" value="KAK4146588.1"/>
    <property type="molecule type" value="Genomic_DNA"/>
</dbReference>
<keyword evidence="2" id="KW-0521">NADP</keyword>
<dbReference type="GeneID" id="87816200"/>